<dbReference type="Gene3D" id="3.90.550.10">
    <property type="entry name" value="Spore Coat Polysaccharide Biosynthesis Protein SpsA, Chain A"/>
    <property type="match status" value="1"/>
</dbReference>
<dbReference type="PANTHER" id="PTHR10859:SF91">
    <property type="entry name" value="DOLICHYL-PHOSPHATE BETA-GLUCOSYLTRANSFERASE"/>
    <property type="match status" value="1"/>
</dbReference>
<dbReference type="STRING" id="94208.A0A2S4KMP3"/>
<evidence type="ECO:0000256" key="8">
    <source>
        <dbReference type="ARBA" id="ARBA00022824"/>
    </source>
</evidence>
<feature type="domain" description="Glycosyltransferase 2-like" evidence="16">
    <location>
        <begin position="239"/>
        <end position="320"/>
    </location>
</feature>
<evidence type="ECO:0000256" key="2">
    <source>
        <dbReference type="ARBA" id="ARBA00004922"/>
    </source>
</evidence>
<dbReference type="EC" id="2.4.1.117" evidence="4"/>
<dbReference type="EMBL" id="PKSG01001045">
    <property type="protein sequence ID" value="POR31459.1"/>
    <property type="molecule type" value="Genomic_DNA"/>
</dbReference>
<gene>
    <name evidence="17" type="ORF">TPAR_08338</name>
</gene>
<comment type="similarity">
    <text evidence="3">Belongs to the glycosyltransferase 2 family.</text>
</comment>
<feature type="non-terminal residue" evidence="17">
    <location>
        <position position="1"/>
    </location>
</feature>
<feature type="chain" id="PRO_5015708984" description="dolichyl-phosphate beta-glucosyltransferase" evidence="15">
    <location>
        <begin position="31"/>
        <end position="478"/>
    </location>
</feature>
<keyword evidence="9" id="KW-0735">Signal-anchor</keyword>
<organism evidence="17 18">
    <name type="scientific">Tolypocladium paradoxum</name>
    <dbReference type="NCBI Taxonomy" id="94208"/>
    <lineage>
        <taxon>Eukaryota</taxon>
        <taxon>Fungi</taxon>
        <taxon>Dikarya</taxon>
        <taxon>Ascomycota</taxon>
        <taxon>Pezizomycotina</taxon>
        <taxon>Sordariomycetes</taxon>
        <taxon>Hypocreomycetidae</taxon>
        <taxon>Hypocreales</taxon>
        <taxon>Ophiocordycipitaceae</taxon>
        <taxon>Tolypocladium</taxon>
    </lineage>
</organism>
<dbReference type="CDD" id="cd04188">
    <property type="entry name" value="DPG_synthase"/>
    <property type="match status" value="1"/>
</dbReference>
<dbReference type="PANTHER" id="PTHR10859">
    <property type="entry name" value="GLYCOSYL TRANSFERASE"/>
    <property type="match status" value="1"/>
</dbReference>
<comment type="pathway">
    <text evidence="2">Protein modification; protein glycosylation.</text>
</comment>
<keyword evidence="7 14" id="KW-0812">Transmembrane</keyword>
<dbReference type="GO" id="GO:0004581">
    <property type="term" value="F:dolichyl-phosphate beta-glucosyltransferase activity"/>
    <property type="evidence" value="ECO:0007669"/>
    <property type="project" value="UniProtKB-EC"/>
</dbReference>
<feature type="region of interest" description="Disordered" evidence="13">
    <location>
        <begin position="210"/>
        <end position="233"/>
    </location>
</feature>
<comment type="catalytic activity">
    <reaction evidence="12">
        <text>a di-trans,poly-cis-dolichyl phosphate + UDP-alpha-D-glucose = a di-trans,poly-cis-dolichyl beta-D-glucosyl phosphate + UDP</text>
        <dbReference type="Rhea" id="RHEA:15401"/>
        <dbReference type="Rhea" id="RHEA-COMP:19498"/>
        <dbReference type="Rhea" id="RHEA-COMP:19502"/>
        <dbReference type="ChEBI" id="CHEBI:57525"/>
        <dbReference type="ChEBI" id="CHEBI:57683"/>
        <dbReference type="ChEBI" id="CHEBI:58223"/>
        <dbReference type="ChEBI" id="CHEBI:58885"/>
        <dbReference type="EC" id="2.4.1.117"/>
    </reaction>
    <physiologicalReaction direction="left-to-right" evidence="12">
        <dbReference type="Rhea" id="RHEA:15402"/>
    </physiologicalReaction>
</comment>
<dbReference type="Pfam" id="PF00535">
    <property type="entry name" value="Glycos_transf_2"/>
    <property type="match status" value="1"/>
</dbReference>
<evidence type="ECO:0000256" key="11">
    <source>
        <dbReference type="ARBA" id="ARBA00023136"/>
    </source>
</evidence>
<evidence type="ECO:0000256" key="9">
    <source>
        <dbReference type="ARBA" id="ARBA00022968"/>
    </source>
</evidence>
<name>A0A2S4KMP3_9HYPO</name>
<feature type="signal peptide" evidence="15">
    <location>
        <begin position="1"/>
        <end position="30"/>
    </location>
</feature>
<dbReference type="SUPFAM" id="SSF53448">
    <property type="entry name" value="Nucleotide-diphospho-sugar transferases"/>
    <property type="match status" value="1"/>
</dbReference>
<dbReference type="AlphaFoldDB" id="A0A2S4KMP3"/>
<keyword evidence="8" id="KW-0256">Endoplasmic reticulum</keyword>
<dbReference type="Proteomes" id="UP000237481">
    <property type="component" value="Unassembled WGS sequence"/>
</dbReference>
<sequence length="478" mass="52596">SAVPYSPRPTGCSLFFLPSLLFCVASLADSGCFFHGRRLTNSRFLLHWGLVAIAQRLRAAPMELLWELSTRFMGPLWAWIEATPVHVLFVCFVALVLLALFSLFILLHLVAPKPRPVLPSEKTYITSSPSGAASTPRRLPCWHDRWLAERRLHEQRVRPDEAFPTPDIGAIEPAELHLSVVFPAYNEEDRIIPTLEEAVAYLDKHVGRSKTAKPALSPGKRRHARGHSAGSAPAEELGGYEILVVNDGSRDKTVDVVLDFAKKNELHDILRVVSLTKNRGKGGGVTHGLRHVRGEYALFADADGASRFSDVSKLIEGCEEVVDGSHRGVAIGSRAHLVGSEAVVKRSALRNFLMRSFHLVLTILTPPATSRIRDTQCGFKLFSRAALPHIVPYMHTEGWIFDIEMLMLAESAPATPVLGSDGSVIGTSPGIKVAEVPIEWHEVGGSKLNVIQDSIKMAIGLAVLRASWMMGVYRRRLT</sequence>
<dbReference type="GO" id="GO:0006487">
    <property type="term" value="P:protein N-linked glycosylation"/>
    <property type="evidence" value="ECO:0007669"/>
    <property type="project" value="TreeGrafter"/>
</dbReference>
<dbReference type="InterPro" id="IPR035518">
    <property type="entry name" value="DPG_synthase"/>
</dbReference>
<keyword evidence="6 17" id="KW-0808">Transferase</keyword>
<proteinExistence type="inferred from homology"/>
<comment type="caution">
    <text evidence="17">The sequence shown here is derived from an EMBL/GenBank/DDBJ whole genome shotgun (WGS) entry which is preliminary data.</text>
</comment>
<reference evidence="17 18" key="1">
    <citation type="submission" date="2018-01" db="EMBL/GenBank/DDBJ databases">
        <title>Harnessing the power of phylogenomics to disentangle the directionality and signatures of interkingdom host jumping in the parasitic fungal genus Tolypocladium.</title>
        <authorList>
            <person name="Quandt C.A."/>
            <person name="Patterson W."/>
            <person name="Spatafora J.W."/>
        </authorList>
    </citation>
    <scope>NUCLEOTIDE SEQUENCE [LARGE SCALE GENOMIC DNA]</scope>
    <source>
        <strain evidence="17 18">NRBC 100945</strain>
    </source>
</reference>
<evidence type="ECO:0000259" key="16">
    <source>
        <dbReference type="Pfam" id="PF00535"/>
    </source>
</evidence>
<evidence type="ECO:0000256" key="3">
    <source>
        <dbReference type="ARBA" id="ARBA00006739"/>
    </source>
</evidence>
<keyword evidence="5" id="KW-0328">Glycosyltransferase</keyword>
<keyword evidence="10 14" id="KW-1133">Transmembrane helix</keyword>
<evidence type="ECO:0000256" key="13">
    <source>
        <dbReference type="SAM" id="MobiDB-lite"/>
    </source>
</evidence>
<evidence type="ECO:0000256" key="5">
    <source>
        <dbReference type="ARBA" id="ARBA00022676"/>
    </source>
</evidence>
<keyword evidence="15" id="KW-0732">Signal</keyword>
<evidence type="ECO:0000256" key="6">
    <source>
        <dbReference type="ARBA" id="ARBA00022679"/>
    </source>
</evidence>
<dbReference type="OrthoDB" id="3784at2759"/>
<evidence type="ECO:0000256" key="12">
    <source>
        <dbReference type="ARBA" id="ARBA00045097"/>
    </source>
</evidence>
<dbReference type="InterPro" id="IPR029044">
    <property type="entry name" value="Nucleotide-diphossugar_trans"/>
</dbReference>
<evidence type="ECO:0000256" key="15">
    <source>
        <dbReference type="SAM" id="SignalP"/>
    </source>
</evidence>
<accession>A0A2S4KMP3</accession>
<evidence type="ECO:0000313" key="18">
    <source>
        <dbReference type="Proteomes" id="UP000237481"/>
    </source>
</evidence>
<keyword evidence="18" id="KW-1185">Reference proteome</keyword>
<protein>
    <recommendedName>
        <fullName evidence="4">dolichyl-phosphate beta-glucosyltransferase</fullName>
        <ecNumber evidence="4">2.4.1.117</ecNumber>
    </recommendedName>
</protein>
<keyword evidence="11 14" id="KW-0472">Membrane</keyword>
<evidence type="ECO:0000256" key="4">
    <source>
        <dbReference type="ARBA" id="ARBA00012583"/>
    </source>
</evidence>
<evidence type="ECO:0000256" key="1">
    <source>
        <dbReference type="ARBA" id="ARBA00004389"/>
    </source>
</evidence>
<evidence type="ECO:0000313" key="17">
    <source>
        <dbReference type="EMBL" id="POR31459.1"/>
    </source>
</evidence>
<evidence type="ECO:0000256" key="7">
    <source>
        <dbReference type="ARBA" id="ARBA00022692"/>
    </source>
</evidence>
<dbReference type="GO" id="GO:0005789">
    <property type="term" value="C:endoplasmic reticulum membrane"/>
    <property type="evidence" value="ECO:0007669"/>
    <property type="project" value="UniProtKB-SubCell"/>
</dbReference>
<evidence type="ECO:0000256" key="14">
    <source>
        <dbReference type="SAM" id="Phobius"/>
    </source>
</evidence>
<feature type="transmembrane region" description="Helical" evidence="14">
    <location>
        <begin position="87"/>
        <end position="111"/>
    </location>
</feature>
<evidence type="ECO:0000256" key="10">
    <source>
        <dbReference type="ARBA" id="ARBA00022989"/>
    </source>
</evidence>
<dbReference type="InterPro" id="IPR001173">
    <property type="entry name" value="Glyco_trans_2-like"/>
</dbReference>
<comment type="subcellular location">
    <subcellularLocation>
        <location evidence="1">Endoplasmic reticulum membrane</location>
        <topology evidence="1">Single-pass membrane protein</topology>
    </subcellularLocation>
</comment>